<evidence type="ECO:0000256" key="1">
    <source>
        <dbReference type="ARBA" id="ARBA00004496"/>
    </source>
</evidence>
<evidence type="ECO:0000256" key="5">
    <source>
        <dbReference type="PROSITE-ProRule" id="PRU00339"/>
    </source>
</evidence>
<keyword evidence="4 5" id="KW-0802">TPR repeat</keyword>
<feature type="domain" description="STI1" evidence="7">
    <location>
        <begin position="134"/>
        <end position="173"/>
    </location>
</feature>
<dbReference type="GeneID" id="25905323"/>
<protein>
    <recommendedName>
        <fullName evidence="7">STI1 domain-containing protein</fullName>
    </recommendedName>
</protein>
<gene>
    <name evidence="8" type="ORF">SARC_04819</name>
</gene>
<dbReference type="InterPro" id="IPR006636">
    <property type="entry name" value="STI1_HS-bd"/>
</dbReference>
<dbReference type="Pfam" id="PF17830">
    <property type="entry name" value="STI1-HOP_DP"/>
    <property type="match status" value="2"/>
</dbReference>
<dbReference type="FunFam" id="1.25.40.10:FF:000020">
    <property type="entry name" value="Stress-induced phosphoprotein 1"/>
    <property type="match status" value="1"/>
</dbReference>
<evidence type="ECO:0000256" key="4">
    <source>
        <dbReference type="ARBA" id="ARBA00022803"/>
    </source>
</evidence>
<dbReference type="Gene3D" id="1.10.260.100">
    <property type="match status" value="2"/>
</dbReference>
<organism evidence="8 9">
    <name type="scientific">Sphaeroforma arctica JP610</name>
    <dbReference type="NCBI Taxonomy" id="667725"/>
    <lineage>
        <taxon>Eukaryota</taxon>
        <taxon>Ichthyosporea</taxon>
        <taxon>Ichthyophonida</taxon>
        <taxon>Sphaeroforma</taxon>
    </lineage>
</organism>
<dbReference type="eggNOG" id="KOG0548">
    <property type="taxonomic scope" value="Eukaryota"/>
</dbReference>
<evidence type="ECO:0000259" key="7">
    <source>
        <dbReference type="SMART" id="SM00727"/>
    </source>
</evidence>
<dbReference type="SMART" id="SM00727">
    <property type="entry name" value="STI1"/>
    <property type="match status" value="2"/>
</dbReference>
<feature type="repeat" description="TPR" evidence="5">
    <location>
        <begin position="374"/>
        <end position="407"/>
    </location>
</feature>
<dbReference type="Gene3D" id="1.25.40.10">
    <property type="entry name" value="Tetratricopeptide repeat domain"/>
    <property type="match status" value="3"/>
</dbReference>
<dbReference type="EMBL" id="KQ241881">
    <property type="protein sequence ID" value="KNC82899.1"/>
    <property type="molecule type" value="Genomic_DNA"/>
</dbReference>
<dbReference type="InterPro" id="IPR041243">
    <property type="entry name" value="STI1/HOP_DP"/>
</dbReference>
<dbReference type="Pfam" id="PF13424">
    <property type="entry name" value="TPR_12"/>
    <property type="match status" value="1"/>
</dbReference>
<dbReference type="Pfam" id="PF13181">
    <property type="entry name" value="TPR_8"/>
    <property type="match status" value="1"/>
</dbReference>
<dbReference type="PROSITE" id="PS50005">
    <property type="entry name" value="TPR"/>
    <property type="match status" value="5"/>
</dbReference>
<accession>A0A0L0G234</accession>
<dbReference type="InterPro" id="IPR011990">
    <property type="entry name" value="TPR-like_helical_dom_sf"/>
</dbReference>
<dbReference type="OrthoDB" id="2423701at2759"/>
<evidence type="ECO:0000256" key="3">
    <source>
        <dbReference type="ARBA" id="ARBA00022737"/>
    </source>
</evidence>
<dbReference type="AlphaFoldDB" id="A0A0L0G234"/>
<dbReference type="FunFam" id="1.25.40.10:FF:000010">
    <property type="entry name" value="Stress-induced phosphoprotein 1"/>
    <property type="match status" value="1"/>
</dbReference>
<dbReference type="Pfam" id="PF00515">
    <property type="entry name" value="TPR_1"/>
    <property type="match status" value="2"/>
</dbReference>
<proteinExistence type="predicted"/>
<feature type="repeat" description="TPR" evidence="5">
    <location>
        <begin position="37"/>
        <end position="70"/>
    </location>
</feature>
<dbReference type="SUPFAM" id="SSF48452">
    <property type="entry name" value="TPR-like"/>
    <property type="match status" value="3"/>
</dbReference>
<dbReference type="FunFam" id="1.25.40.10:FF:000027">
    <property type="entry name" value="stress-induced-phosphoprotein 1 isoform X1"/>
    <property type="match status" value="1"/>
</dbReference>
<dbReference type="Proteomes" id="UP000054560">
    <property type="component" value="Unassembled WGS sequence"/>
</dbReference>
<feature type="repeat" description="TPR" evidence="5">
    <location>
        <begin position="442"/>
        <end position="475"/>
    </location>
</feature>
<evidence type="ECO:0000313" key="9">
    <source>
        <dbReference type="Proteomes" id="UP000054560"/>
    </source>
</evidence>
<dbReference type="PANTHER" id="PTHR22904">
    <property type="entry name" value="TPR REPEAT CONTAINING PROTEIN"/>
    <property type="match status" value="1"/>
</dbReference>
<dbReference type="STRING" id="667725.A0A0L0G234"/>
<name>A0A0L0G234_9EUKA</name>
<keyword evidence="3" id="KW-0677">Repeat</keyword>
<keyword evidence="6" id="KW-0175">Coiled coil</keyword>
<dbReference type="PANTHER" id="PTHR22904:SF523">
    <property type="entry name" value="STRESS-INDUCED-PHOSPHOPROTEIN 1"/>
    <property type="match status" value="1"/>
</dbReference>
<dbReference type="InterPro" id="IPR019734">
    <property type="entry name" value="TPR_rpt"/>
</dbReference>
<sequence>MSADDLKAQGNRAFAAKDWATAIDLFTQAIVVAPENHVLYSNRSAAYSSCGEYQKALEDADKCVSIKPDWPKGYNRKATAQAFMHDTDAAMETYETGLEKCPGDPTLTKGLKDLASSASGSKDPMQQLSSLFTAPDLWAKVAMNPDTRHLVGNQKLQKDIDEIKANPSILMAKMQQNEDLMAILGVVMGMPTAPKKDDAGASTNDTDVDMAEATQEEAVHEIDPEEIVVDEVEEKRLNALSEKELGNAAYKKRDFDTAIAHYEKAIELHPENMAFYNNMSAVYFEQKDYEKCREMCKKAVEVGQEQRAEYALIAKAYARIGNSYHKEGNYDDAATWLNRSLTEHRTKDTLNKLNAIEKEKKEAEAKALLNPEEATRIKEEGNAMFKAMKYPEAIKLYTEALTRNPDDHTIYSNRAASYMKLGEFPHSLKDCDKCIAMAPDFIKGHTRRGNCLLAMREHQRALEAFEKALSIDKDNKEAIDGVQRAYRAMNERLQNMSEEERAAEAMKDPEVQAIMGDPVMRIVLDQMQNDPAAAQEHLKNPEISAKLQKLINAGIIRTR</sequence>
<feature type="domain" description="STI1" evidence="7">
    <location>
        <begin position="508"/>
        <end position="547"/>
    </location>
</feature>
<keyword evidence="9" id="KW-1185">Reference proteome</keyword>
<evidence type="ECO:0000256" key="2">
    <source>
        <dbReference type="ARBA" id="ARBA00022490"/>
    </source>
</evidence>
<evidence type="ECO:0000256" key="6">
    <source>
        <dbReference type="SAM" id="Coils"/>
    </source>
</evidence>
<dbReference type="GO" id="GO:0005737">
    <property type="term" value="C:cytoplasm"/>
    <property type="evidence" value="ECO:0007669"/>
    <property type="project" value="UniProtKB-SubCell"/>
</dbReference>
<dbReference type="GO" id="GO:0051879">
    <property type="term" value="F:Hsp90 protein binding"/>
    <property type="evidence" value="ECO:0007669"/>
    <property type="project" value="TreeGrafter"/>
</dbReference>
<dbReference type="SMART" id="SM00028">
    <property type="entry name" value="TPR"/>
    <property type="match status" value="9"/>
</dbReference>
<feature type="coiled-coil region" evidence="6">
    <location>
        <begin position="479"/>
        <end position="506"/>
    </location>
</feature>
<feature type="repeat" description="TPR" evidence="5">
    <location>
        <begin position="314"/>
        <end position="347"/>
    </location>
</feature>
<evidence type="ECO:0000313" key="8">
    <source>
        <dbReference type="EMBL" id="KNC82899.1"/>
    </source>
</evidence>
<feature type="repeat" description="TPR" evidence="5">
    <location>
        <begin position="239"/>
        <end position="272"/>
    </location>
</feature>
<keyword evidence="2" id="KW-0963">Cytoplasm</keyword>
<dbReference type="RefSeq" id="XP_014156801.1">
    <property type="nucleotide sequence ID" value="XM_014301326.1"/>
</dbReference>
<dbReference type="Pfam" id="PF13414">
    <property type="entry name" value="TPR_11"/>
    <property type="match status" value="1"/>
</dbReference>
<dbReference type="FunFam" id="1.10.260.100:FF:000002">
    <property type="entry name" value="Stress-induced-phosphoprotein 1 (Hsp70/Hsp90-organizing)"/>
    <property type="match status" value="1"/>
</dbReference>
<reference evidence="8 9" key="1">
    <citation type="submission" date="2011-02" db="EMBL/GenBank/DDBJ databases">
        <title>The Genome Sequence of Sphaeroforma arctica JP610.</title>
        <authorList>
            <consortium name="The Broad Institute Genome Sequencing Platform"/>
            <person name="Russ C."/>
            <person name="Cuomo C."/>
            <person name="Young S.K."/>
            <person name="Zeng Q."/>
            <person name="Gargeya S."/>
            <person name="Alvarado L."/>
            <person name="Berlin A."/>
            <person name="Chapman S.B."/>
            <person name="Chen Z."/>
            <person name="Freedman E."/>
            <person name="Gellesch M."/>
            <person name="Goldberg J."/>
            <person name="Griggs A."/>
            <person name="Gujja S."/>
            <person name="Heilman E."/>
            <person name="Heiman D."/>
            <person name="Howarth C."/>
            <person name="Mehta T."/>
            <person name="Neiman D."/>
            <person name="Pearson M."/>
            <person name="Roberts A."/>
            <person name="Saif S."/>
            <person name="Shea T."/>
            <person name="Shenoy N."/>
            <person name="Sisk P."/>
            <person name="Stolte C."/>
            <person name="Sykes S."/>
            <person name="White J."/>
            <person name="Yandava C."/>
            <person name="Burger G."/>
            <person name="Gray M.W."/>
            <person name="Holland P.W.H."/>
            <person name="King N."/>
            <person name="Lang F.B.F."/>
            <person name="Roger A.J."/>
            <person name="Ruiz-Trillo I."/>
            <person name="Haas B."/>
            <person name="Nusbaum C."/>
            <person name="Birren B."/>
        </authorList>
    </citation>
    <scope>NUCLEOTIDE SEQUENCE [LARGE SCALE GENOMIC DNA]</scope>
    <source>
        <strain evidence="8 9">JP610</strain>
    </source>
</reference>
<comment type="subcellular location">
    <subcellularLocation>
        <location evidence="1">Cytoplasm</location>
    </subcellularLocation>
</comment>